<reference evidence="15" key="1">
    <citation type="submission" date="2022-12" db="EMBL/GenBank/DDBJ databases">
        <title>Genome assemblies of Blomia tropicalis.</title>
        <authorList>
            <person name="Cui Y."/>
        </authorList>
    </citation>
    <scope>NUCLEOTIDE SEQUENCE</scope>
    <source>
        <tissue evidence="15">Adult mites</tissue>
    </source>
</reference>
<dbReference type="Pfam" id="PF00561">
    <property type="entry name" value="Abhydrolase_1"/>
    <property type="match status" value="1"/>
</dbReference>
<evidence type="ECO:0000259" key="13">
    <source>
        <dbReference type="Pfam" id="PF00561"/>
    </source>
</evidence>
<feature type="compositionally biased region" description="Basic and acidic residues" evidence="12">
    <location>
        <begin position="563"/>
        <end position="572"/>
    </location>
</feature>
<dbReference type="SUPFAM" id="SSF53474">
    <property type="entry name" value="alpha/beta-Hydrolases"/>
    <property type="match status" value="1"/>
</dbReference>
<evidence type="ECO:0000256" key="5">
    <source>
        <dbReference type="ARBA" id="ARBA00043667"/>
    </source>
</evidence>
<proteinExistence type="inferred from homology"/>
<comment type="catalytic activity">
    <reaction evidence="5">
        <text>a 1,2-diacyl-sn-glycerol + H2O = a 2-acylglycerol + a fatty acid + H(+)</text>
        <dbReference type="Rhea" id="RHEA:33275"/>
        <dbReference type="ChEBI" id="CHEBI:15377"/>
        <dbReference type="ChEBI" id="CHEBI:15378"/>
        <dbReference type="ChEBI" id="CHEBI:17389"/>
        <dbReference type="ChEBI" id="CHEBI:17815"/>
        <dbReference type="ChEBI" id="CHEBI:28868"/>
        <dbReference type="EC" id="3.1.1.116"/>
    </reaction>
</comment>
<gene>
    <name evidence="15" type="ORF">RDWZM_005897</name>
</gene>
<evidence type="ECO:0000256" key="4">
    <source>
        <dbReference type="ARBA" id="ARBA00042703"/>
    </source>
</evidence>
<comment type="caution">
    <text evidence="15">The sequence shown here is derived from an EMBL/GenBank/DDBJ whole genome shotgun (WGS) entry which is preliminary data.</text>
</comment>
<dbReference type="Proteomes" id="UP001142055">
    <property type="component" value="Chromosome 2"/>
</dbReference>
<feature type="domain" description="Chromatin assembly factor 1 subunit A dimerization" evidence="14">
    <location>
        <begin position="506"/>
        <end position="571"/>
    </location>
</feature>
<evidence type="ECO:0000259" key="14">
    <source>
        <dbReference type="Pfam" id="PF12253"/>
    </source>
</evidence>
<organism evidence="15 16">
    <name type="scientific">Blomia tropicalis</name>
    <name type="common">Mite</name>
    <dbReference type="NCBI Taxonomy" id="40697"/>
    <lineage>
        <taxon>Eukaryota</taxon>
        <taxon>Metazoa</taxon>
        <taxon>Ecdysozoa</taxon>
        <taxon>Arthropoda</taxon>
        <taxon>Chelicerata</taxon>
        <taxon>Arachnida</taxon>
        <taxon>Acari</taxon>
        <taxon>Acariformes</taxon>
        <taxon>Sarcoptiformes</taxon>
        <taxon>Astigmata</taxon>
        <taxon>Glycyphagoidea</taxon>
        <taxon>Echimyopodidae</taxon>
        <taxon>Blomia</taxon>
    </lineage>
</organism>
<keyword evidence="2" id="KW-0378">Hydrolase</keyword>
<comment type="catalytic activity">
    <reaction evidence="11">
        <text>1-octadecanoyl-2-(5Z,8Z,11Z,14Z-eicosatetraenoyl)-sn-glycerol + H2O = 2-(5Z,8Z,11Z,14Z-eicosatetraenoyl)-glycerol + octadecanoate + H(+)</text>
        <dbReference type="Rhea" id="RHEA:38507"/>
        <dbReference type="ChEBI" id="CHEBI:15377"/>
        <dbReference type="ChEBI" id="CHEBI:15378"/>
        <dbReference type="ChEBI" id="CHEBI:25629"/>
        <dbReference type="ChEBI" id="CHEBI:52392"/>
        <dbReference type="ChEBI" id="CHEBI:75728"/>
    </reaction>
</comment>
<dbReference type="AlphaFoldDB" id="A0A9Q0MAE5"/>
<dbReference type="GO" id="GO:0052689">
    <property type="term" value="F:carboxylic ester hydrolase activity"/>
    <property type="evidence" value="ECO:0007669"/>
    <property type="project" value="TreeGrafter"/>
</dbReference>
<accession>A0A9Q0MAE5</accession>
<evidence type="ECO:0000256" key="3">
    <source>
        <dbReference type="ARBA" id="ARBA00026104"/>
    </source>
</evidence>
<evidence type="ECO:0000256" key="11">
    <source>
        <dbReference type="ARBA" id="ARBA00048919"/>
    </source>
</evidence>
<dbReference type="PANTHER" id="PTHR46118:SF4">
    <property type="entry name" value="PROTEIN ABHD11"/>
    <property type="match status" value="1"/>
</dbReference>
<feature type="compositionally biased region" description="Acidic residues" evidence="12">
    <location>
        <begin position="586"/>
        <end position="598"/>
    </location>
</feature>
<dbReference type="Gene3D" id="3.40.50.1820">
    <property type="entry name" value="alpha/beta hydrolase"/>
    <property type="match status" value="1"/>
</dbReference>
<feature type="compositionally biased region" description="Basic and acidic residues" evidence="12">
    <location>
        <begin position="321"/>
        <end position="416"/>
    </location>
</feature>
<dbReference type="InterPro" id="IPR022043">
    <property type="entry name" value="CAF1A_DD"/>
</dbReference>
<evidence type="ECO:0000256" key="10">
    <source>
        <dbReference type="ARBA" id="ARBA00048513"/>
    </source>
</evidence>
<protein>
    <recommendedName>
        <fullName evidence="7">sn-1-specific diacylglycerol lipase ABHD11</fullName>
        <ecNumber evidence="3">3.1.1.116</ecNumber>
    </recommendedName>
    <alternativeName>
        <fullName evidence="4">Alpha/beta hydrolase domain-containing protein 11</fullName>
    </alternativeName>
</protein>
<comment type="catalytic activity">
    <reaction evidence="9">
        <text>1,2-didecanoylglycerol + H2O = decanoylglycerol + decanoate + H(+)</text>
        <dbReference type="Rhea" id="RHEA:48596"/>
        <dbReference type="ChEBI" id="CHEBI:11152"/>
        <dbReference type="ChEBI" id="CHEBI:15377"/>
        <dbReference type="ChEBI" id="CHEBI:15378"/>
        <dbReference type="ChEBI" id="CHEBI:27689"/>
        <dbReference type="ChEBI" id="CHEBI:90605"/>
    </reaction>
</comment>
<feature type="region of interest" description="Disordered" evidence="12">
    <location>
        <begin position="321"/>
        <end position="423"/>
    </location>
</feature>
<evidence type="ECO:0000256" key="6">
    <source>
        <dbReference type="ARBA" id="ARBA00043742"/>
    </source>
</evidence>
<dbReference type="GO" id="GO:0005739">
    <property type="term" value="C:mitochondrion"/>
    <property type="evidence" value="ECO:0007669"/>
    <property type="project" value="TreeGrafter"/>
</dbReference>
<comment type="catalytic activity">
    <reaction evidence="8">
        <text>1-octadecanoyl-2-(4Z,7Z,10Z,13Z,16Z,19Z-docosahexaenoyl)-sn-glycerol + H2O = 2-(4Z,7Z,10Z,13Z,16Z,19Z-docosahexaenoyl)-glycerol + octadecanoate + H(+)</text>
        <dbReference type="Rhea" id="RHEA:77107"/>
        <dbReference type="ChEBI" id="CHEBI:15377"/>
        <dbReference type="ChEBI" id="CHEBI:15378"/>
        <dbReference type="ChEBI" id="CHEBI:25629"/>
        <dbReference type="ChEBI" id="CHEBI:77129"/>
        <dbReference type="ChEBI" id="CHEBI:186738"/>
    </reaction>
</comment>
<evidence type="ECO:0000256" key="8">
    <source>
        <dbReference type="ARBA" id="ARBA00048283"/>
    </source>
</evidence>
<dbReference type="InterPro" id="IPR029058">
    <property type="entry name" value="AB_hydrolase_fold"/>
</dbReference>
<evidence type="ECO:0000256" key="1">
    <source>
        <dbReference type="ARBA" id="ARBA00008645"/>
    </source>
</evidence>
<dbReference type="InterPro" id="IPR000073">
    <property type="entry name" value="AB_hydrolase_1"/>
</dbReference>
<comment type="catalytic activity">
    <reaction evidence="6">
        <text>a 1,3-diacyl-sn-glycerol + H2O = a 1-acyl-sn-glycerol + a fatty acid + H(+)</text>
        <dbReference type="Rhea" id="RHEA:38503"/>
        <dbReference type="ChEBI" id="CHEBI:15377"/>
        <dbReference type="ChEBI" id="CHEBI:15378"/>
        <dbReference type="ChEBI" id="CHEBI:28868"/>
        <dbReference type="ChEBI" id="CHEBI:64683"/>
        <dbReference type="ChEBI" id="CHEBI:77272"/>
    </reaction>
</comment>
<dbReference type="PANTHER" id="PTHR46118">
    <property type="entry name" value="PROTEIN ABHD11"/>
    <property type="match status" value="1"/>
</dbReference>
<evidence type="ECO:0000256" key="2">
    <source>
        <dbReference type="ARBA" id="ARBA00022801"/>
    </source>
</evidence>
<sequence length="612" mass="71848">MFSRVSILRNTKIFINRYHELSSNRYLWTFNKPPTSVAKIEKLPLSYYSYNPKYLISKESQTVPLIALHGLYTSKEYFYDFSSLLAKKLQRPFYVLDMRNHGESPHRNFDSKATLIVLAQDVANFMDELSIEKAILIGHGLGGRTMIQFAQMNESRVDKIITIDVSQDGPYIYTRNFPKYLLYLNEIDLDKSNSSKSYIRLVMKEILRVEMDESPNKSITEKLNDSANISLEAMDVSVSSLDQNDSLKSEANLSDLTNMSIDNDSKPPVAKKIKLSLTERNKLKSERERLKKEREALRIEREKSKIAREMERIEKEKEKIEKEKLKMKQKEEREAEKEKKQQEAQMKKMAVEKEKLDKLKQKEEERERKEREKKEKDDEKNRIREEKEKEKQRKQEEKLAIEERKKQEEQDKEKMLQKNNEQISVSTNQPNENVNIFDVDKFESELMSQSMAIESLYLNQILNGEIECRVTPQPQVSYNSQNDECIIDEELIGSQDKFISQDKFTFIQFSENIRPAFFGKRAHFPTQVSGKNPFFKEEYLDYGVDSDEEWDEGGPGESLSGSDSEHEEKDDYLIDDEFFVPHGYLSDDENEISEMDYPDDQKHTGPLLKEIL</sequence>
<comment type="catalytic activity">
    <reaction evidence="10">
        <text>1-octadecanoyl-2-(9Z-octadecenoyl)-sn-glycerol + H2O = 2-(9Z-octadecenoyl)-glycerol + octadecanoate + H(+)</text>
        <dbReference type="Rhea" id="RHEA:77103"/>
        <dbReference type="ChEBI" id="CHEBI:15377"/>
        <dbReference type="ChEBI" id="CHEBI:15378"/>
        <dbReference type="ChEBI" id="CHEBI:25629"/>
        <dbReference type="ChEBI" id="CHEBI:73990"/>
        <dbReference type="ChEBI" id="CHEBI:75468"/>
    </reaction>
</comment>
<name>A0A9Q0MAE5_BLOTA</name>
<evidence type="ECO:0000313" key="16">
    <source>
        <dbReference type="Proteomes" id="UP001142055"/>
    </source>
</evidence>
<comment type="similarity">
    <text evidence="1">Belongs to the AB hydrolase superfamily.</text>
</comment>
<dbReference type="Pfam" id="PF12253">
    <property type="entry name" value="CAF1A_dimeriz"/>
    <property type="match status" value="1"/>
</dbReference>
<dbReference type="EC" id="3.1.1.116" evidence="3"/>
<evidence type="ECO:0000256" key="7">
    <source>
        <dbReference type="ARBA" id="ARBA00044064"/>
    </source>
</evidence>
<dbReference type="EMBL" id="JAPWDV010000002">
    <property type="protein sequence ID" value="KAJ6220085.1"/>
    <property type="molecule type" value="Genomic_DNA"/>
</dbReference>
<keyword evidence="16" id="KW-1185">Reference proteome</keyword>
<evidence type="ECO:0000313" key="15">
    <source>
        <dbReference type="EMBL" id="KAJ6220085.1"/>
    </source>
</evidence>
<evidence type="ECO:0000256" key="9">
    <source>
        <dbReference type="ARBA" id="ARBA00048504"/>
    </source>
</evidence>
<evidence type="ECO:0000256" key="12">
    <source>
        <dbReference type="SAM" id="MobiDB-lite"/>
    </source>
</evidence>
<feature type="domain" description="AB hydrolase-1" evidence="13">
    <location>
        <begin position="64"/>
        <end position="165"/>
    </location>
</feature>
<feature type="region of interest" description="Disordered" evidence="12">
    <location>
        <begin position="546"/>
        <end position="612"/>
    </location>
</feature>